<dbReference type="PANTHER" id="PTHR37199">
    <property type="entry name" value="TRANSMEMBRANE PROTEIN"/>
    <property type="match status" value="1"/>
</dbReference>
<proteinExistence type="predicted"/>
<protein>
    <recommendedName>
        <fullName evidence="4">Transmembrane protein</fullName>
    </recommendedName>
</protein>
<gene>
    <name evidence="2" type="ORF">P3X46_017090</name>
</gene>
<sequence length="78" mass="7741">MVRQWKEAITTVGGGGGEVISGGCLVLVLWVGLLTISVISTIIFSCAEGVSKDNKSSEVDTSLYGGGCGAECGAACGA</sequence>
<keyword evidence="1" id="KW-0812">Transmembrane</keyword>
<dbReference type="EMBL" id="JARPOI010000009">
    <property type="protein sequence ID" value="KAJ9174015.1"/>
    <property type="molecule type" value="Genomic_DNA"/>
</dbReference>
<reference evidence="2" key="1">
    <citation type="journal article" date="2023" name="Plant Biotechnol. J.">
        <title>Chromosome-level wild Hevea brasiliensis genome provides new tools for genomic-assisted breeding and valuable loci to elevate rubber yield.</title>
        <authorList>
            <person name="Cheng H."/>
            <person name="Song X."/>
            <person name="Hu Y."/>
            <person name="Wu T."/>
            <person name="Yang Q."/>
            <person name="An Z."/>
            <person name="Feng S."/>
            <person name="Deng Z."/>
            <person name="Wu W."/>
            <person name="Zeng X."/>
            <person name="Tu M."/>
            <person name="Wang X."/>
            <person name="Huang H."/>
        </authorList>
    </citation>
    <scope>NUCLEOTIDE SEQUENCE</scope>
    <source>
        <strain evidence="2">MT/VB/25A 57/8</strain>
    </source>
</reference>
<name>A0ABQ9M3B9_HEVBR</name>
<evidence type="ECO:0000313" key="2">
    <source>
        <dbReference type="EMBL" id="KAJ9174015.1"/>
    </source>
</evidence>
<evidence type="ECO:0000313" key="3">
    <source>
        <dbReference type="Proteomes" id="UP001174677"/>
    </source>
</evidence>
<keyword evidence="3" id="KW-1185">Reference proteome</keyword>
<feature type="transmembrane region" description="Helical" evidence="1">
    <location>
        <begin position="20"/>
        <end position="47"/>
    </location>
</feature>
<accession>A0ABQ9M3B9</accession>
<keyword evidence="1" id="KW-0472">Membrane</keyword>
<organism evidence="2 3">
    <name type="scientific">Hevea brasiliensis</name>
    <name type="common">Para rubber tree</name>
    <name type="synonym">Siphonia brasiliensis</name>
    <dbReference type="NCBI Taxonomy" id="3981"/>
    <lineage>
        <taxon>Eukaryota</taxon>
        <taxon>Viridiplantae</taxon>
        <taxon>Streptophyta</taxon>
        <taxon>Embryophyta</taxon>
        <taxon>Tracheophyta</taxon>
        <taxon>Spermatophyta</taxon>
        <taxon>Magnoliopsida</taxon>
        <taxon>eudicotyledons</taxon>
        <taxon>Gunneridae</taxon>
        <taxon>Pentapetalae</taxon>
        <taxon>rosids</taxon>
        <taxon>fabids</taxon>
        <taxon>Malpighiales</taxon>
        <taxon>Euphorbiaceae</taxon>
        <taxon>Crotonoideae</taxon>
        <taxon>Micrandreae</taxon>
        <taxon>Hevea</taxon>
    </lineage>
</organism>
<keyword evidence="1" id="KW-1133">Transmembrane helix</keyword>
<comment type="caution">
    <text evidence="2">The sequence shown here is derived from an EMBL/GenBank/DDBJ whole genome shotgun (WGS) entry which is preliminary data.</text>
</comment>
<dbReference type="PANTHER" id="PTHR37199:SF2">
    <property type="entry name" value="MEMBRANE LIPOPROTEIN"/>
    <property type="match status" value="1"/>
</dbReference>
<evidence type="ECO:0000256" key="1">
    <source>
        <dbReference type="SAM" id="Phobius"/>
    </source>
</evidence>
<dbReference type="Proteomes" id="UP001174677">
    <property type="component" value="Chromosome 9"/>
</dbReference>
<evidence type="ECO:0008006" key="4">
    <source>
        <dbReference type="Google" id="ProtNLM"/>
    </source>
</evidence>